<dbReference type="Gene3D" id="1.20.80.10">
    <property type="match status" value="1"/>
</dbReference>
<gene>
    <name evidence="6" type="ORF">F8388_017254</name>
    <name evidence="7" type="ORF">G4B88_017526</name>
</gene>
<name>A0A7J6FWP1_CANSA</name>
<dbReference type="GO" id="GO:0006631">
    <property type="term" value="P:fatty acid metabolic process"/>
    <property type="evidence" value="ECO:0007669"/>
    <property type="project" value="TreeGrafter"/>
</dbReference>
<evidence type="ECO:0000259" key="5">
    <source>
        <dbReference type="PROSITE" id="PS51228"/>
    </source>
</evidence>
<evidence type="ECO:0000313" key="6">
    <source>
        <dbReference type="EMBL" id="KAF4375108.1"/>
    </source>
</evidence>
<dbReference type="InterPro" id="IPR035984">
    <property type="entry name" value="Acyl-CoA-binding_sf"/>
</dbReference>
<keyword evidence="9" id="KW-1185">Reference proteome</keyword>
<keyword evidence="4" id="KW-1133">Transmembrane helix</keyword>
<comment type="caution">
    <text evidence="6">The sequence shown here is derived from an EMBL/GenBank/DDBJ whole genome shotgun (WGS) entry which is preliminary data.</text>
</comment>
<dbReference type="PANTHER" id="PTHR23310">
    <property type="entry name" value="ACYL-COA-BINDING PROTEIN, ACBP"/>
    <property type="match status" value="1"/>
</dbReference>
<evidence type="ECO:0000256" key="3">
    <source>
        <dbReference type="SAM" id="MobiDB-lite"/>
    </source>
</evidence>
<dbReference type="PRINTS" id="PR00689">
    <property type="entry name" value="ACOABINDINGP"/>
</dbReference>
<reference evidence="8 9" key="1">
    <citation type="journal article" date="2020" name="bioRxiv">
        <title>Sequence and annotation of 42 cannabis genomes reveals extensive copy number variation in cannabinoid synthesis and pathogen resistance genes.</title>
        <authorList>
            <person name="Mckernan K.J."/>
            <person name="Helbert Y."/>
            <person name="Kane L.T."/>
            <person name="Ebling H."/>
            <person name="Zhang L."/>
            <person name="Liu B."/>
            <person name="Eaton Z."/>
            <person name="Mclaughlin S."/>
            <person name="Kingan S."/>
            <person name="Baybayan P."/>
            <person name="Concepcion G."/>
            <person name="Jordan M."/>
            <person name="Riva A."/>
            <person name="Barbazuk W."/>
            <person name="Harkins T."/>
        </authorList>
    </citation>
    <scope>NUCLEOTIDE SEQUENCE [LARGE SCALE GENOMIC DNA]</scope>
    <source>
        <strain evidence="8 9">cv. Jamaican Lion 4</strain>
        <strain evidence="7">Father</strain>
        <strain evidence="6">Mother</strain>
        <tissue evidence="6">Leaf</tissue>
    </source>
</reference>
<feature type="transmembrane region" description="Helical" evidence="4">
    <location>
        <begin position="7"/>
        <end position="26"/>
    </location>
</feature>
<dbReference type="Proteomes" id="UP000583929">
    <property type="component" value="Unassembled WGS sequence"/>
</dbReference>
<feature type="non-terminal residue" evidence="6">
    <location>
        <position position="1"/>
    </location>
</feature>
<comment type="similarity">
    <text evidence="1">Belongs to the ACBP family.</text>
</comment>
<dbReference type="Proteomes" id="UP000525078">
    <property type="component" value="Unassembled WGS sequence"/>
</dbReference>
<dbReference type="PROSITE" id="PS51228">
    <property type="entry name" value="ACB_2"/>
    <property type="match status" value="1"/>
</dbReference>
<feature type="region of interest" description="Disordered" evidence="3">
    <location>
        <begin position="342"/>
        <end position="363"/>
    </location>
</feature>
<dbReference type="PANTHER" id="PTHR23310:SF105">
    <property type="entry name" value="ACYL-COA-BINDING DOMAIN-CONTAINING PROTEIN 5"/>
    <property type="match status" value="1"/>
</dbReference>
<evidence type="ECO:0000256" key="4">
    <source>
        <dbReference type="SAM" id="Phobius"/>
    </source>
</evidence>
<keyword evidence="4" id="KW-0812">Transmembrane</keyword>
<dbReference type="InterPro" id="IPR014352">
    <property type="entry name" value="FERM/acyl-CoA-bd_prot_sf"/>
</dbReference>
<evidence type="ECO:0000313" key="7">
    <source>
        <dbReference type="EMBL" id="KAF4402014.1"/>
    </source>
</evidence>
<feature type="compositionally biased region" description="Polar residues" evidence="3">
    <location>
        <begin position="342"/>
        <end position="351"/>
    </location>
</feature>
<sequence>MQKIMELFLELVSTVVLTALFCYIIGKLISSHSGDSNHGDSKLGFFECKFSVQSDIRGLNSEEERVGFVEKVCEVEKSEGGLVAAAQEFADRDFGSVELRNLFETEGEYESVVEEESYGGNGGINERAGELFDGSSERDIIEEIEECTGTNEKEGLAKCDEIEVAEFDEVDNYGGGDDAKGGLFDEDDDWVGIERTELERLFGAAMGYVGSSSNVDRVSALDNDVKMMLYGLYKIATQGPCLDPQPMALNFFARAKWNAWQQLAEMTPETAMERYISLLSEKIPGWMPDESGGFIDASEFGKHDGLKTIAHNQPISENGRTEASSLKVQMSHKLELGPIEATSTMGASSTAVDELTAIQRRRR</sequence>
<feature type="domain" description="ACB" evidence="5">
    <location>
        <begin position="198"/>
        <end position="288"/>
    </location>
</feature>
<dbReference type="EMBL" id="JAATIP010000092">
    <property type="protein sequence ID" value="KAF4375108.1"/>
    <property type="molecule type" value="Genomic_DNA"/>
</dbReference>
<evidence type="ECO:0000313" key="9">
    <source>
        <dbReference type="Proteomes" id="UP000583929"/>
    </source>
</evidence>
<organism evidence="6 8">
    <name type="scientific">Cannabis sativa</name>
    <name type="common">Hemp</name>
    <name type="synonym">Marijuana</name>
    <dbReference type="NCBI Taxonomy" id="3483"/>
    <lineage>
        <taxon>Eukaryota</taxon>
        <taxon>Viridiplantae</taxon>
        <taxon>Streptophyta</taxon>
        <taxon>Embryophyta</taxon>
        <taxon>Tracheophyta</taxon>
        <taxon>Spermatophyta</taxon>
        <taxon>Magnoliopsida</taxon>
        <taxon>eudicotyledons</taxon>
        <taxon>Gunneridae</taxon>
        <taxon>Pentapetalae</taxon>
        <taxon>rosids</taxon>
        <taxon>fabids</taxon>
        <taxon>Rosales</taxon>
        <taxon>Cannabaceae</taxon>
        <taxon>Cannabis</taxon>
    </lineage>
</organism>
<keyword evidence="2" id="KW-0446">Lipid-binding</keyword>
<dbReference type="InterPro" id="IPR000582">
    <property type="entry name" value="Acyl-CoA-binding_protein"/>
</dbReference>
<evidence type="ECO:0000256" key="2">
    <source>
        <dbReference type="ARBA" id="ARBA00023121"/>
    </source>
</evidence>
<proteinExistence type="inferred from homology"/>
<dbReference type="GO" id="GO:0000062">
    <property type="term" value="F:fatty-acyl-CoA binding"/>
    <property type="evidence" value="ECO:0007669"/>
    <property type="project" value="InterPro"/>
</dbReference>
<dbReference type="AlphaFoldDB" id="A0A7J6FWP1"/>
<dbReference type="SUPFAM" id="SSF47027">
    <property type="entry name" value="Acyl-CoA binding protein"/>
    <property type="match status" value="1"/>
</dbReference>
<evidence type="ECO:0000256" key="1">
    <source>
        <dbReference type="ARBA" id="ARBA00005567"/>
    </source>
</evidence>
<dbReference type="Pfam" id="PF00887">
    <property type="entry name" value="ACBP"/>
    <property type="match status" value="1"/>
</dbReference>
<evidence type="ECO:0000313" key="8">
    <source>
        <dbReference type="Proteomes" id="UP000525078"/>
    </source>
</evidence>
<protein>
    <recommendedName>
        <fullName evidence="5">ACB domain-containing protein</fullName>
    </recommendedName>
</protein>
<dbReference type="EMBL" id="JAATIQ010000009">
    <property type="protein sequence ID" value="KAF4402014.1"/>
    <property type="molecule type" value="Genomic_DNA"/>
</dbReference>
<accession>A0A7J6FWP1</accession>
<keyword evidence="4" id="KW-0472">Membrane</keyword>